<sequence>MVGVSTATDDKRWDSTRLIRGKGKTALYVPVRNFSERCVCSWCDEGEQLLLGTLIVQAFHGISSSCEFQLFKLKGWVQILAADQRTEAAYQEIADLKKNYGSLVFLCLTGAGSRDFGGEDPAPTIQPRSGPASVSGHDVLPGISGSSQPCLPSFCHGHSSKLLPIPDLIGTCNWMMKSIAWLCREKFPGTTVLLFTRALF</sequence>
<dbReference type="EMBL" id="JBBWWR010000010">
    <property type="protein sequence ID" value="KAK8961204.1"/>
    <property type="molecule type" value="Genomic_DNA"/>
</dbReference>
<organism evidence="1 2">
    <name type="scientific">Platanthera guangdongensis</name>
    <dbReference type="NCBI Taxonomy" id="2320717"/>
    <lineage>
        <taxon>Eukaryota</taxon>
        <taxon>Viridiplantae</taxon>
        <taxon>Streptophyta</taxon>
        <taxon>Embryophyta</taxon>
        <taxon>Tracheophyta</taxon>
        <taxon>Spermatophyta</taxon>
        <taxon>Magnoliopsida</taxon>
        <taxon>Liliopsida</taxon>
        <taxon>Asparagales</taxon>
        <taxon>Orchidaceae</taxon>
        <taxon>Orchidoideae</taxon>
        <taxon>Orchideae</taxon>
        <taxon>Orchidinae</taxon>
        <taxon>Platanthera</taxon>
    </lineage>
</organism>
<accession>A0ABR2MC79</accession>
<proteinExistence type="predicted"/>
<dbReference type="Proteomes" id="UP001412067">
    <property type="component" value="Unassembled WGS sequence"/>
</dbReference>
<gene>
    <name evidence="1" type="ORF">KSP40_PGU003642</name>
</gene>
<protein>
    <submittedName>
        <fullName evidence="1">Uncharacterized protein</fullName>
    </submittedName>
</protein>
<reference evidence="1 2" key="1">
    <citation type="journal article" date="2022" name="Nat. Plants">
        <title>Genomes of leafy and leafless Platanthera orchids illuminate the evolution of mycoheterotrophy.</title>
        <authorList>
            <person name="Li M.H."/>
            <person name="Liu K.W."/>
            <person name="Li Z."/>
            <person name="Lu H.C."/>
            <person name="Ye Q.L."/>
            <person name="Zhang D."/>
            <person name="Wang J.Y."/>
            <person name="Li Y.F."/>
            <person name="Zhong Z.M."/>
            <person name="Liu X."/>
            <person name="Yu X."/>
            <person name="Liu D.K."/>
            <person name="Tu X.D."/>
            <person name="Liu B."/>
            <person name="Hao Y."/>
            <person name="Liao X.Y."/>
            <person name="Jiang Y.T."/>
            <person name="Sun W.H."/>
            <person name="Chen J."/>
            <person name="Chen Y.Q."/>
            <person name="Ai Y."/>
            <person name="Zhai J.W."/>
            <person name="Wu S.S."/>
            <person name="Zhou Z."/>
            <person name="Hsiao Y.Y."/>
            <person name="Wu W.L."/>
            <person name="Chen Y.Y."/>
            <person name="Lin Y.F."/>
            <person name="Hsu J.L."/>
            <person name="Li C.Y."/>
            <person name="Wang Z.W."/>
            <person name="Zhao X."/>
            <person name="Zhong W.Y."/>
            <person name="Ma X.K."/>
            <person name="Ma L."/>
            <person name="Huang J."/>
            <person name="Chen G.Z."/>
            <person name="Huang M.Z."/>
            <person name="Huang L."/>
            <person name="Peng D.H."/>
            <person name="Luo Y.B."/>
            <person name="Zou S.Q."/>
            <person name="Chen S.P."/>
            <person name="Lan S."/>
            <person name="Tsai W.C."/>
            <person name="Van de Peer Y."/>
            <person name="Liu Z.J."/>
        </authorList>
    </citation>
    <scope>NUCLEOTIDE SEQUENCE [LARGE SCALE GENOMIC DNA]</scope>
    <source>
        <strain evidence="1">Lor288</strain>
    </source>
</reference>
<keyword evidence="2" id="KW-1185">Reference proteome</keyword>
<evidence type="ECO:0000313" key="1">
    <source>
        <dbReference type="EMBL" id="KAK8961204.1"/>
    </source>
</evidence>
<evidence type="ECO:0000313" key="2">
    <source>
        <dbReference type="Proteomes" id="UP001412067"/>
    </source>
</evidence>
<comment type="caution">
    <text evidence="1">The sequence shown here is derived from an EMBL/GenBank/DDBJ whole genome shotgun (WGS) entry which is preliminary data.</text>
</comment>
<name>A0ABR2MC79_9ASPA</name>